<feature type="region of interest" description="Disordered" evidence="1">
    <location>
        <begin position="23"/>
        <end position="68"/>
    </location>
</feature>
<name>A0A9N9KSR9_9HELO</name>
<comment type="caution">
    <text evidence="2">The sequence shown here is derived from an EMBL/GenBank/DDBJ whole genome shotgun (WGS) entry which is preliminary data.</text>
</comment>
<evidence type="ECO:0000313" key="3">
    <source>
        <dbReference type="Proteomes" id="UP000696280"/>
    </source>
</evidence>
<sequence length="144" mass="15316">MFLRFLHLTSANINKTIKANPATLPITEPTTTDVGGPDEPDDESSAPAVLEGEAPDEVSPDPPPSIKDPLVFDQANFSRFPFHSQVVELETEVEAKVPIGGIVEVTEGDVEGVDVENSDVLETACKDCDSGAEALEDINDGPEL</sequence>
<reference evidence="2" key="1">
    <citation type="submission" date="2021-07" db="EMBL/GenBank/DDBJ databases">
        <authorList>
            <person name="Durling M."/>
        </authorList>
    </citation>
    <scope>NUCLEOTIDE SEQUENCE</scope>
</reference>
<evidence type="ECO:0000256" key="1">
    <source>
        <dbReference type="SAM" id="MobiDB-lite"/>
    </source>
</evidence>
<dbReference type="Proteomes" id="UP000696280">
    <property type="component" value="Unassembled WGS sequence"/>
</dbReference>
<accession>A0A9N9KSR9</accession>
<dbReference type="AlphaFoldDB" id="A0A9N9KSR9"/>
<organism evidence="2 3">
    <name type="scientific">Hymenoscyphus fraxineus</name>
    <dbReference type="NCBI Taxonomy" id="746836"/>
    <lineage>
        <taxon>Eukaryota</taxon>
        <taxon>Fungi</taxon>
        <taxon>Dikarya</taxon>
        <taxon>Ascomycota</taxon>
        <taxon>Pezizomycotina</taxon>
        <taxon>Leotiomycetes</taxon>
        <taxon>Helotiales</taxon>
        <taxon>Helotiaceae</taxon>
        <taxon>Hymenoscyphus</taxon>
    </lineage>
</organism>
<proteinExistence type="predicted"/>
<keyword evidence="3" id="KW-1185">Reference proteome</keyword>
<dbReference type="EMBL" id="CAJVRL010000045">
    <property type="protein sequence ID" value="CAG8952018.1"/>
    <property type="molecule type" value="Genomic_DNA"/>
</dbReference>
<protein>
    <submittedName>
        <fullName evidence="2">Uncharacterized protein</fullName>
    </submittedName>
</protein>
<evidence type="ECO:0000313" key="2">
    <source>
        <dbReference type="EMBL" id="CAG8952018.1"/>
    </source>
</evidence>
<gene>
    <name evidence="2" type="ORF">HYFRA_00000754</name>
</gene>